<organism evidence="1 2">
    <name type="scientific">Gigaspora rosea</name>
    <dbReference type="NCBI Taxonomy" id="44941"/>
    <lineage>
        <taxon>Eukaryota</taxon>
        <taxon>Fungi</taxon>
        <taxon>Fungi incertae sedis</taxon>
        <taxon>Mucoromycota</taxon>
        <taxon>Glomeromycotina</taxon>
        <taxon>Glomeromycetes</taxon>
        <taxon>Diversisporales</taxon>
        <taxon>Gigasporaceae</taxon>
        <taxon>Gigaspora</taxon>
    </lineage>
</organism>
<dbReference type="Proteomes" id="UP000266673">
    <property type="component" value="Unassembled WGS sequence"/>
</dbReference>
<comment type="caution">
    <text evidence="1">The sequence shown here is derived from an EMBL/GenBank/DDBJ whole genome shotgun (WGS) entry which is preliminary data.</text>
</comment>
<proteinExistence type="predicted"/>
<evidence type="ECO:0000313" key="1">
    <source>
        <dbReference type="EMBL" id="RIB13051.1"/>
    </source>
</evidence>
<dbReference type="EMBL" id="QKWP01000963">
    <property type="protein sequence ID" value="RIB13051.1"/>
    <property type="molecule type" value="Genomic_DNA"/>
</dbReference>
<sequence length="383" mass="44050">MELENYLVTLVKTLRSSGSKNYKQFEDSSKETTKSLGSFMSSLKNPMCYQHSDDKSMESRRIDVNEKKCDHFEQSIKLWKERVKDNKRTIGRMQSEKSYLEMDNDRIINSVINNEIVDKSLTLKLSCVVLTANVNRTYYVVHKLTFDVVLGMPWTTKDSIVKVVSKNQVMNKIVDVGHIVNEVEKNKACGYNVIKRRRKNVKEDELDGSCLGNIKVKDGNDGINTRDHTSSQSPSFVNLLSKSANMNHTNGRVNCGYIYENGLETERKVGTDLTYDDDIPLENTRLETILGFCLTDEISYVEYYQHGNVEQSWKESRCINCLLIKIYSVTAAMGQKINQSHDASRNGEKIEFLKREYFSNVGKHLSIGFSDEDREQLEKETRF</sequence>
<gene>
    <name evidence="1" type="ORF">C2G38_2249094</name>
</gene>
<evidence type="ECO:0000313" key="2">
    <source>
        <dbReference type="Proteomes" id="UP000266673"/>
    </source>
</evidence>
<keyword evidence="2" id="KW-1185">Reference proteome</keyword>
<name>A0A397UTT5_9GLOM</name>
<accession>A0A397UTT5</accession>
<protein>
    <submittedName>
        <fullName evidence="1">Uncharacterized protein</fullName>
    </submittedName>
</protein>
<reference evidence="1 2" key="1">
    <citation type="submission" date="2018-06" db="EMBL/GenBank/DDBJ databases">
        <title>Comparative genomics reveals the genomic features of Rhizophagus irregularis, R. cerebriforme, R. diaphanum and Gigaspora rosea, and their symbiotic lifestyle signature.</title>
        <authorList>
            <person name="Morin E."/>
            <person name="San Clemente H."/>
            <person name="Chen E.C.H."/>
            <person name="De La Providencia I."/>
            <person name="Hainaut M."/>
            <person name="Kuo A."/>
            <person name="Kohler A."/>
            <person name="Murat C."/>
            <person name="Tang N."/>
            <person name="Roy S."/>
            <person name="Loubradou J."/>
            <person name="Henrissat B."/>
            <person name="Grigoriev I.V."/>
            <person name="Corradi N."/>
            <person name="Roux C."/>
            <person name="Martin F.M."/>
        </authorList>
    </citation>
    <scope>NUCLEOTIDE SEQUENCE [LARGE SCALE GENOMIC DNA]</scope>
    <source>
        <strain evidence="1 2">DAOM 194757</strain>
    </source>
</reference>
<dbReference type="AlphaFoldDB" id="A0A397UTT5"/>
<dbReference type="OrthoDB" id="10648089at2759"/>